<organism evidence="1 2">
    <name type="scientific">Brassica cretica</name>
    <name type="common">Mustard</name>
    <dbReference type="NCBI Taxonomy" id="69181"/>
    <lineage>
        <taxon>Eukaryota</taxon>
        <taxon>Viridiplantae</taxon>
        <taxon>Streptophyta</taxon>
        <taxon>Embryophyta</taxon>
        <taxon>Tracheophyta</taxon>
        <taxon>Spermatophyta</taxon>
        <taxon>Magnoliopsida</taxon>
        <taxon>eudicotyledons</taxon>
        <taxon>Gunneridae</taxon>
        <taxon>Pentapetalae</taxon>
        <taxon>rosids</taxon>
        <taxon>malvids</taxon>
        <taxon>Brassicales</taxon>
        <taxon>Brassicaceae</taxon>
        <taxon>Brassiceae</taxon>
        <taxon>Brassica</taxon>
    </lineage>
</organism>
<dbReference type="Proteomes" id="UP000712600">
    <property type="component" value="Unassembled WGS sequence"/>
</dbReference>
<evidence type="ECO:0000313" key="1">
    <source>
        <dbReference type="EMBL" id="KAF3575064.1"/>
    </source>
</evidence>
<accession>A0A8S9RP30</accession>
<dbReference type="AlphaFoldDB" id="A0A8S9RP30"/>
<evidence type="ECO:0000313" key="2">
    <source>
        <dbReference type="Proteomes" id="UP000712600"/>
    </source>
</evidence>
<reference evidence="1" key="1">
    <citation type="submission" date="2019-12" db="EMBL/GenBank/DDBJ databases">
        <title>Genome sequencing and annotation of Brassica cretica.</title>
        <authorList>
            <person name="Studholme D.J."/>
            <person name="Sarris P."/>
        </authorList>
    </citation>
    <scope>NUCLEOTIDE SEQUENCE</scope>
    <source>
        <strain evidence="1">PFS-109/04</strain>
        <tissue evidence="1">Leaf</tissue>
    </source>
</reference>
<gene>
    <name evidence="1" type="ORF">F2Q69_00062824</name>
</gene>
<protein>
    <submittedName>
        <fullName evidence="1">Uncharacterized protein</fullName>
    </submittedName>
</protein>
<sequence length="99" mass="10602">MTKRSPRNHNFWQKNNAERLAGVALGSRSRADFGVSAREDASDLGVSLQLVALNIGSDFGTSLWEVAPGSNLCVSGRENASDFVAFPCISPYQVLEGVS</sequence>
<comment type="caution">
    <text evidence="1">The sequence shown here is derived from an EMBL/GenBank/DDBJ whole genome shotgun (WGS) entry which is preliminary data.</text>
</comment>
<name>A0A8S9RP30_BRACR</name>
<dbReference type="EMBL" id="QGKX02000095">
    <property type="protein sequence ID" value="KAF3575064.1"/>
    <property type="molecule type" value="Genomic_DNA"/>
</dbReference>
<proteinExistence type="predicted"/>